<gene>
    <name evidence="2" type="ORF">ACFQFD_05280</name>
</gene>
<reference evidence="2 3" key="1">
    <citation type="journal article" date="2019" name="Int. J. Syst. Evol. Microbiol.">
        <title>The Global Catalogue of Microorganisms (GCM) 10K type strain sequencing project: providing services to taxonomists for standard genome sequencing and annotation.</title>
        <authorList>
            <consortium name="The Broad Institute Genomics Platform"/>
            <consortium name="The Broad Institute Genome Sequencing Center for Infectious Disease"/>
            <person name="Wu L."/>
            <person name="Ma J."/>
        </authorList>
    </citation>
    <scope>NUCLEOTIDE SEQUENCE [LARGE SCALE GENOMIC DNA]</scope>
    <source>
        <strain evidence="2 3">SYNS20</strain>
    </source>
</reference>
<dbReference type="GeneID" id="81208436"/>
<keyword evidence="1" id="KW-0472">Membrane</keyword>
<dbReference type="AlphaFoldDB" id="A0ABD5TDA7"/>
<comment type="caution">
    <text evidence="2">The sequence shown here is derived from an EMBL/GenBank/DDBJ whole genome shotgun (WGS) entry which is preliminary data.</text>
</comment>
<feature type="transmembrane region" description="Helical" evidence="1">
    <location>
        <begin position="46"/>
        <end position="65"/>
    </location>
</feature>
<proteinExistence type="predicted"/>
<evidence type="ECO:0000313" key="3">
    <source>
        <dbReference type="Proteomes" id="UP001596443"/>
    </source>
</evidence>
<evidence type="ECO:0000313" key="2">
    <source>
        <dbReference type="EMBL" id="MFC6785405.1"/>
    </source>
</evidence>
<sequence>MTKEKEEEEDTKEISGQKLDEARFTVNNQLQVANSNEDKAFRLLQFNLTALAAIFTAFSVVPSINASVTEFINIPNALALFLLLGSIVTAAISFLSGSKVLGVNAGMLQVEIDTADEMKNALVESYSKWISENRKSVQFQSYMTTYSIIMFVNCLIFAIYGVSATVSGSVGSFWYYVFLIIIMISGLFISSTAYYSDRFAELLMTN</sequence>
<dbReference type="Proteomes" id="UP001596443">
    <property type="component" value="Unassembled WGS sequence"/>
</dbReference>
<accession>A0ABD5TDA7</accession>
<keyword evidence="3" id="KW-1185">Reference proteome</keyword>
<feature type="transmembrane region" description="Helical" evidence="1">
    <location>
        <begin position="143"/>
        <end position="161"/>
    </location>
</feature>
<keyword evidence="1" id="KW-0812">Transmembrane</keyword>
<name>A0ABD5TDA7_9EURY</name>
<feature type="transmembrane region" description="Helical" evidence="1">
    <location>
        <begin position="77"/>
        <end position="97"/>
    </location>
</feature>
<keyword evidence="1" id="KW-1133">Transmembrane helix</keyword>
<dbReference type="RefSeq" id="WP_284062262.1">
    <property type="nucleotide sequence ID" value="NZ_CP126158.1"/>
</dbReference>
<evidence type="ECO:0000256" key="1">
    <source>
        <dbReference type="SAM" id="Phobius"/>
    </source>
</evidence>
<organism evidence="2 3">
    <name type="scientific">Halobaculum halobium</name>
    <dbReference type="NCBI Taxonomy" id="3032281"/>
    <lineage>
        <taxon>Archaea</taxon>
        <taxon>Methanobacteriati</taxon>
        <taxon>Methanobacteriota</taxon>
        <taxon>Stenosarchaea group</taxon>
        <taxon>Halobacteria</taxon>
        <taxon>Halobacteriales</taxon>
        <taxon>Haloferacaceae</taxon>
        <taxon>Halobaculum</taxon>
    </lineage>
</organism>
<protein>
    <submittedName>
        <fullName evidence="2">Uncharacterized protein</fullName>
    </submittedName>
</protein>
<feature type="transmembrane region" description="Helical" evidence="1">
    <location>
        <begin position="173"/>
        <end position="195"/>
    </location>
</feature>
<dbReference type="EMBL" id="JBHSWX010000012">
    <property type="protein sequence ID" value="MFC6785405.1"/>
    <property type="molecule type" value="Genomic_DNA"/>
</dbReference>